<dbReference type="EMBL" id="JBHTBX010000001">
    <property type="protein sequence ID" value="MFC7432966.1"/>
    <property type="molecule type" value="Genomic_DNA"/>
</dbReference>
<dbReference type="InterPro" id="IPR007607">
    <property type="entry name" value="BacA/B"/>
</dbReference>
<dbReference type="Proteomes" id="UP001596495">
    <property type="component" value="Unassembled WGS sequence"/>
</dbReference>
<gene>
    <name evidence="1" type="ORF">ACFQNJ_00375</name>
</gene>
<reference evidence="2" key="1">
    <citation type="journal article" date="2019" name="Int. J. Syst. Evol. Microbiol.">
        <title>The Global Catalogue of Microorganisms (GCM) 10K type strain sequencing project: providing services to taxonomists for standard genome sequencing and annotation.</title>
        <authorList>
            <consortium name="The Broad Institute Genomics Platform"/>
            <consortium name="The Broad Institute Genome Sequencing Center for Infectious Disease"/>
            <person name="Wu L."/>
            <person name="Ma J."/>
        </authorList>
    </citation>
    <scope>NUCLEOTIDE SEQUENCE [LARGE SCALE GENOMIC DNA]</scope>
    <source>
        <strain evidence="2">CCUG 54518</strain>
    </source>
</reference>
<proteinExistence type="predicted"/>
<dbReference type="RefSeq" id="WP_382253023.1">
    <property type="nucleotide sequence ID" value="NZ_JBHTBX010000001.1"/>
</dbReference>
<dbReference type="Pfam" id="PF04519">
    <property type="entry name" value="Bactofilin"/>
    <property type="match status" value="1"/>
</dbReference>
<accession>A0ABW2R528</accession>
<comment type="caution">
    <text evidence="1">The sequence shown here is derived from an EMBL/GenBank/DDBJ whole genome shotgun (WGS) entry which is preliminary data.</text>
</comment>
<organism evidence="1 2">
    <name type="scientific">Hydrogenophaga bisanensis</name>
    <dbReference type="NCBI Taxonomy" id="439611"/>
    <lineage>
        <taxon>Bacteria</taxon>
        <taxon>Pseudomonadati</taxon>
        <taxon>Pseudomonadota</taxon>
        <taxon>Betaproteobacteria</taxon>
        <taxon>Burkholderiales</taxon>
        <taxon>Comamonadaceae</taxon>
        <taxon>Hydrogenophaga</taxon>
    </lineage>
</organism>
<evidence type="ECO:0000313" key="1">
    <source>
        <dbReference type="EMBL" id="MFC7432966.1"/>
    </source>
</evidence>
<protein>
    <submittedName>
        <fullName evidence="1">Polymer-forming cytoskeletal protein</fullName>
    </submittedName>
</protein>
<sequence length="154" mass="16570">MEMKPQQDTLTIDPIAMNVVNRIASGSRLDGSLRYQGGLLVQGETGGSLHVQGRLIVWRGGVVRGRVRVDGDCYVFGQIGEAGAQPEDTDLECHGTIFVAHTGVSTGTLRARRLQLYEGADLQGPFRTLKFAGTLPVLHTVQPDRPASAPGHRP</sequence>
<keyword evidence="2" id="KW-1185">Reference proteome</keyword>
<evidence type="ECO:0000313" key="2">
    <source>
        <dbReference type="Proteomes" id="UP001596495"/>
    </source>
</evidence>
<name>A0ABW2R528_9BURK</name>